<accession>A0A0S4NCP5</accession>
<dbReference type="PROSITE" id="PS51177">
    <property type="entry name" value="LUMAZINE_BIND"/>
    <property type="match status" value="2"/>
</dbReference>
<evidence type="ECO:0000256" key="10">
    <source>
        <dbReference type="NCBIfam" id="TIGR00187"/>
    </source>
</evidence>
<dbReference type="FunFam" id="2.40.30.20:FF:000003">
    <property type="entry name" value="Riboflavin synthase, alpha subunit"/>
    <property type="match status" value="1"/>
</dbReference>
<name>A0A0S4NCP5_9BACT</name>
<dbReference type="AlphaFoldDB" id="A0A0S4NCP5"/>
<evidence type="ECO:0000256" key="3">
    <source>
        <dbReference type="ARBA" id="ARBA00004887"/>
    </source>
</evidence>
<comment type="catalytic activity">
    <reaction evidence="1">
        <text>2 6,7-dimethyl-8-(1-D-ribityl)lumazine + H(+) = 5-amino-6-(D-ribitylamino)uracil + riboflavin</text>
        <dbReference type="Rhea" id="RHEA:20772"/>
        <dbReference type="ChEBI" id="CHEBI:15378"/>
        <dbReference type="ChEBI" id="CHEBI:15934"/>
        <dbReference type="ChEBI" id="CHEBI:57986"/>
        <dbReference type="ChEBI" id="CHEBI:58201"/>
        <dbReference type="EC" id="2.5.1.9"/>
    </reaction>
</comment>
<reference evidence="14" key="1">
    <citation type="submission" date="2015-11" db="EMBL/GenBank/DDBJ databases">
        <authorList>
            <person name="Varghese N."/>
        </authorList>
    </citation>
    <scope>NUCLEOTIDE SEQUENCE [LARGE SCALE GENOMIC DNA]</scope>
</reference>
<dbReference type="RefSeq" id="WP_140945852.1">
    <property type="nucleotide sequence ID" value="NZ_FAOO01000024.1"/>
</dbReference>
<dbReference type="Proteomes" id="UP000320623">
    <property type="component" value="Unassembled WGS sequence"/>
</dbReference>
<organism evidence="13 14">
    <name type="scientific">Candidatus Thermokryptus mobilis</name>
    <dbReference type="NCBI Taxonomy" id="1643428"/>
    <lineage>
        <taxon>Bacteria</taxon>
        <taxon>Pseudomonadati</taxon>
        <taxon>Candidatus Kryptoniota</taxon>
        <taxon>Candidatus Thermokryptus</taxon>
    </lineage>
</organism>
<dbReference type="NCBIfam" id="NF006767">
    <property type="entry name" value="PRK09289.1"/>
    <property type="match status" value="1"/>
</dbReference>
<dbReference type="CDD" id="cd00402">
    <property type="entry name" value="Riboflavin_synthase_like"/>
    <property type="match status" value="1"/>
</dbReference>
<evidence type="ECO:0000256" key="6">
    <source>
        <dbReference type="ARBA" id="ARBA00013950"/>
    </source>
</evidence>
<dbReference type="EC" id="2.5.1.9" evidence="5 10"/>
<keyword evidence="7" id="KW-0686">Riboflavin biosynthesis</keyword>
<feature type="domain" description="Lumazine-binding" evidence="12">
    <location>
        <begin position="97"/>
        <end position="193"/>
    </location>
</feature>
<dbReference type="Gene3D" id="2.40.30.20">
    <property type="match status" value="2"/>
</dbReference>
<evidence type="ECO:0000313" key="14">
    <source>
        <dbReference type="Proteomes" id="UP000320623"/>
    </source>
</evidence>
<evidence type="ECO:0000256" key="5">
    <source>
        <dbReference type="ARBA" id="ARBA00012827"/>
    </source>
</evidence>
<evidence type="ECO:0000256" key="8">
    <source>
        <dbReference type="ARBA" id="ARBA00022679"/>
    </source>
</evidence>
<dbReference type="InterPro" id="IPR026017">
    <property type="entry name" value="Lumazine-bd_dom"/>
</dbReference>
<keyword evidence="9" id="KW-0677">Repeat</keyword>
<proteinExistence type="predicted"/>
<dbReference type="PANTHER" id="PTHR21098">
    <property type="entry name" value="RIBOFLAVIN SYNTHASE ALPHA CHAIN"/>
    <property type="match status" value="1"/>
</dbReference>
<protein>
    <recommendedName>
        <fullName evidence="6 10">Riboflavin synthase</fullName>
        <ecNumber evidence="5 10">2.5.1.9</ecNumber>
    </recommendedName>
</protein>
<dbReference type="PANTHER" id="PTHR21098:SF12">
    <property type="entry name" value="RIBOFLAVIN SYNTHASE"/>
    <property type="match status" value="1"/>
</dbReference>
<evidence type="ECO:0000259" key="12">
    <source>
        <dbReference type="PROSITE" id="PS51177"/>
    </source>
</evidence>
<evidence type="ECO:0000256" key="4">
    <source>
        <dbReference type="ARBA" id="ARBA00011233"/>
    </source>
</evidence>
<dbReference type="InterPro" id="IPR023366">
    <property type="entry name" value="ATP_synth_asu-like_sf"/>
</dbReference>
<evidence type="ECO:0000256" key="7">
    <source>
        <dbReference type="ARBA" id="ARBA00022619"/>
    </source>
</evidence>
<dbReference type="Pfam" id="PF00677">
    <property type="entry name" value="Lum_binding"/>
    <property type="match status" value="2"/>
</dbReference>
<keyword evidence="8" id="KW-0808">Transferase</keyword>
<evidence type="ECO:0000256" key="9">
    <source>
        <dbReference type="ARBA" id="ARBA00022737"/>
    </source>
</evidence>
<evidence type="ECO:0000256" key="11">
    <source>
        <dbReference type="PROSITE-ProRule" id="PRU00524"/>
    </source>
</evidence>
<evidence type="ECO:0000313" key="13">
    <source>
        <dbReference type="EMBL" id="CUU08693.1"/>
    </source>
</evidence>
<dbReference type="GO" id="GO:0009231">
    <property type="term" value="P:riboflavin biosynthetic process"/>
    <property type="evidence" value="ECO:0007669"/>
    <property type="project" value="UniProtKB-KW"/>
</dbReference>
<evidence type="ECO:0000256" key="1">
    <source>
        <dbReference type="ARBA" id="ARBA00000968"/>
    </source>
</evidence>
<dbReference type="FunFam" id="2.40.30.20:FF:000004">
    <property type="entry name" value="Riboflavin synthase, alpha subunit"/>
    <property type="match status" value="1"/>
</dbReference>
<evidence type="ECO:0000256" key="2">
    <source>
        <dbReference type="ARBA" id="ARBA00002803"/>
    </source>
</evidence>
<dbReference type="NCBIfam" id="TIGR00187">
    <property type="entry name" value="ribE"/>
    <property type="match status" value="1"/>
</dbReference>
<comment type="function">
    <text evidence="2">Catalyzes the dismutation of two molecules of 6,7-dimethyl-8-ribityllumazine, resulting in the formation of riboflavin and 5-amino-6-(D-ribitylamino)uracil.</text>
</comment>
<comment type="subunit">
    <text evidence="4">Homotrimer.</text>
</comment>
<sequence>MFTGIIQEVGKIKSIIQKDNARILTVASVKLINEIKPGDSVSVNGACLTVVEKSNNSFKVEAVEETIKKTNLGKLKNEDPVNLELALKLGERIGGHLVTGHIDTTGKIKKIKKLTKSWLFEINFPKQFRRYIISTGSIAVDGISLTVAHIDDDTFTVSIIPYTWENTNFKFKKVGDEVNLEFDFFGKYIENFLKTLKVENYGKKDKILDRG</sequence>
<keyword evidence="14" id="KW-1185">Reference proteome</keyword>
<dbReference type="PIRSF" id="PIRSF000498">
    <property type="entry name" value="Riboflavin_syn_A"/>
    <property type="match status" value="1"/>
</dbReference>
<feature type="repeat" description="Lumazine-binding" evidence="11">
    <location>
        <begin position="1"/>
        <end position="96"/>
    </location>
</feature>
<dbReference type="OrthoDB" id="9788537at2"/>
<comment type="pathway">
    <text evidence="3">Cofactor biosynthesis; riboflavin biosynthesis; riboflavin from 2-hydroxy-3-oxobutyl phosphate and 5-amino-6-(D-ribitylamino)uracil: step 2/2.</text>
</comment>
<dbReference type="STRING" id="1643428.GCA_001442855_02101"/>
<dbReference type="InterPro" id="IPR017938">
    <property type="entry name" value="Riboflavin_synthase-like_b-brl"/>
</dbReference>
<feature type="repeat" description="Lumazine-binding" evidence="11">
    <location>
        <begin position="97"/>
        <end position="193"/>
    </location>
</feature>
<dbReference type="GO" id="GO:0004746">
    <property type="term" value="F:riboflavin synthase activity"/>
    <property type="evidence" value="ECO:0007669"/>
    <property type="project" value="UniProtKB-UniRule"/>
</dbReference>
<dbReference type="NCBIfam" id="NF009566">
    <property type="entry name" value="PRK13020.1"/>
    <property type="match status" value="1"/>
</dbReference>
<dbReference type="SUPFAM" id="SSF63380">
    <property type="entry name" value="Riboflavin synthase domain-like"/>
    <property type="match status" value="2"/>
</dbReference>
<feature type="domain" description="Lumazine-binding" evidence="12">
    <location>
        <begin position="1"/>
        <end position="96"/>
    </location>
</feature>
<dbReference type="InterPro" id="IPR001783">
    <property type="entry name" value="Lumazine-bd"/>
</dbReference>
<dbReference type="EMBL" id="FAOO01000024">
    <property type="protein sequence ID" value="CUU08693.1"/>
    <property type="molecule type" value="Genomic_DNA"/>
</dbReference>
<gene>
    <name evidence="13" type="ORF">JGI1_02147</name>
</gene>